<keyword evidence="3" id="KW-0238">DNA-binding</keyword>
<sequence>MIRLISSKTGPEFGLSTNQYRTAPPGWKRLLRLRSEGSSKFADVYYTSPTGAKLRSIPDVQRYLDTHPEFKQVADVRRFSFQIPRPYGRTTCVNVLLRCRHPGTGISWPSAVEPIAWAGPEENMDLQLAEPLAWAGRRGGRKRYYTVYEDTGD</sequence>
<dbReference type="AlphaFoldDB" id="A0AA38THF5"/>
<evidence type="ECO:0000313" key="7">
    <source>
        <dbReference type="EMBL" id="KAJ9550643.1"/>
    </source>
</evidence>
<evidence type="ECO:0000256" key="4">
    <source>
        <dbReference type="ARBA" id="ARBA00023163"/>
    </source>
</evidence>
<evidence type="ECO:0000256" key="1">
    <source>
        <dbReference type="ARBA" id="ARBA00004123"/>
    </source>
</evidence>
<evidence type="ECO:0000313" key="8">
    <source>
        <dbReference type="Proteomes" id="UP001172457"/>
    </source>
</evidence>
<dbReference type="SMART" id="SM00391">
    <property type="entry name" value="MBD"/>
    <property type="match status" value="1"/>
</dbReference>
<proteinExistence type="predicted"/>
<dbReference type="InterPro" id="IPR016177">
    <property type="entry name" value="DNA-bd_dom_sf"/>
</dbReference>
<comment type="subcellular location">
    <subcellularLocation>
        <location evidence="1">Nucleus</location>
    </subcellularLocation>
</comment>
<dbReference type="GO" id="GO:0003677">
    <property type="term" value="F:DNA binding"/>
    <property type="evidence" value="ECO:0007669"/>
    <property type="project" value="UniProtKB-KW"/>
</dbReference>
<dbReference type="SUPFAM" id="SSF54171">
    <property type="entry name" value="DNA-binding domain"/>
    <property type="match status" value="1"/>
</dbReference>
<gene>
    <name evidence="7" type="ORF">OSB04_014688</name>
</gene>
<evidence type="ECO:0000259" key="6">
    <source>
        <dbReference type="PROSITE" id="PS50982"/>
    </source>
</evidence>
<name>A0AA38THF5_9ASTR</name>
<evidence type="ECO:0000256" key="5">
    <source>
        <dbReference type="ARBA" id="ARBA00023242"/>
    </source>
</evidence>
<evidence type="ECO:0000256" key="2">
    <source>
        <dbReference type="ARBA" id="ARBA00023015"/>
    </source>
</evidence>
<feature type="domain" description="MBD" evidence="6">
    <location>
        <begin position="13"/>
        <end position="86"/>
    </location>
</feature>
<dbReference type="CDD" id="cd01396">
    <property type="entry name" value="MeCP2_MBD"/>
    <property type="match status" value="1"/>
</dbReference>
<dbReference type="GO" id="GO:0005634">
    <property type="term" value="C:nucleus"/>
    <property type="evidence" value="ECO:0007669"/>
    <property type="project" value="UniProtKB-SubCell"/>
</dbReference>
<accession>A0AA38THF5</accession>
<keyword evidence="5" id="KW-0539">Nucleus</keyword>
<dbReference type="Proteomes" id="UP001172457">
    <property type="component" value="Chromosome 4"/>
</dbReference>
<dbReference type="PANTHER" id="PTHR12396">
    <property type="entry name" value="METHYL-CPG BINDING PROTEIN, MBD"/>
    <property type="match status" value="1"/>
</dbReference>
<dbReference type="PANTHER" id="PTHR12396:SF50">
    <property type="entry name" value="ZINC FINGER, CW-TYPE, DNA-BINDING DOMAIN PROTEIN-RELATED"/>
    <property type="match status" value="1"/>
</dbReference>
<keyword evidence="4" id="KW-0804">Transcription</keyword>
<keyword evidence="2" id="KW-0805">Transcription regulation</keyword>
<dbReference type="InterPro" id="IPR001739">
    <property type="entry name" value="Methyl_CpG_DNA-bd"/>
</dbReference>
<reference evidence="7" key="1">
    <citation type="submission" date="2023-03" db="EMBL/GenBank/DDBJ databases">
        <title>Chromosome-scale reference genome and RAD-based genetic map of yellow starthistle (Centaurea solstitialis) reveal putative structural variation and QTLs associated with invader traits.</title>
        <authorList>
            <person name="Reatini B."/>
            <person name="Cang F.A."/>
            <person name="Jiang Q."/>
            <person name="Mckibben M.T.W."/>
            <person name="Barker M.S."/>
            <person name="Rieseberg L.H."/>
            <person name="Dlugosch K.M."/>
        </authorList>
    </citation>
    <scope>NUCLEOTIDE SEQUENCE</scope>
    <source>
        <strain evidence="7">CAN-66</strain>
        <tissue evidence="7">Leaf</tissue>
    </source>
</reference>
<keyword evidence="8" id="KW-1185">Reference proteome</keyword>
<dbReference type="EMBL" id="JARYMX010000004">
    <property type="protein sequence ID" value="KAJ9550643.1"/>
    <property type="molecule type" value="Genomic_DNA"/>
</dbReference>
<organism evidence="7 8">
    <name type="scientific">Centaurea solstitialis</name>
    <name type="common">yellow star-thistle</name>
    <dbReference type="NCBI Taxonomy" id="347529"/>
    <lineage>
        <taxon>Eukaryota</taxon>
        <taxon>Viridiplantae</taxon>
        <taxon>Streptophyta</taxon>
        <taxon>Embryophyta</taxon>
        <taxon>Tracheophyta</taxon>
        <taxon>Spermatophyta</taxon>
        <taxon>Magnoliopsida</taxon>
        <taxon>eudicotyledons</taxon>
        <taxon>Gunneridae</taxon>
        <taxon>Pentapetalae</taxon>
        <taxon>asterids</taxon>
        <taxon>campanulids</taxon>
        <taxon>Asterales</taxon>
        <taxon>Asteraceae</taxon>
        <taxon>Carduoideae</taxon>
        <taxon>Cardueae</taxon>
        <taxon>Centaureinae</taxon>
        <taxon>Centaurea</taxon>
    </lineage>
</organism>
<dbReference type="PROSITE" id="PS50982">
    <property type="entry name" value="MBD"/>
    <property type="match status" value="1"/>
</dbReference>
<protein>
    <recommendedName>
        <fullName evidence="6">MBD domain-containing protein</fullName>
    </recommendedName>
</protein>
<evidence type="ECO:0000256" key="3">
    <source>
        <dbReference type="ARBA" id="ARBA00023125"/>
    </source>
</evidence>
<dbReference type="Pfam" id="PF01429">
    <property type="entry name" value="MBD"/>
    <property type="match status" value="1"/>
</dbReference>
<dbReference type="Gene3D" id="3.30.890.10">
    <property type="entry name" value="Methyl-cpg-binding Protein 2, Chain A"/>
    <property type="match status" value="1"/>
</dbReference>
<comment type="caution">
    <text evidence="7">The sequence shown here is derived from an EMBL/GenBank/DDBJ whole genome shotgun (WGS) entry which is preliminary data.</text>
</comment>